<feature type="domain" description="Phospholipase D N-terminal" evidence="3">
    <location>
        <begin position="43"/>
        <end position="133"/>
    </location>
</feature>
<feature type="domain" description="PhoD-like phosphatase metallophosphatase" evidence="2">
    <location>
        <begin position="146"/>
        <end position="646"/>
    </location>
</feature>
<proteinExistence type="predicted"/>
<sequence length="686" mass="73192">MNRRQFIQMGSFLSVTAATLGLSACGGGGGGGNSGASDGAFGQGVASADPKPDSIILWTRCAPLSGAPDSVTLALDVSTTADFANLVVSQPLTALAAWDYTVRNKVTNLKPSTTYYYRFRSGGATSPVGRTKTAPAAGTPVSQLKFAFITCQDWSVNHWAAFDELVNQDLDFIVHLGDYIYETVGAGFQSSGGETRHTTLRLPEGKPAAKGGFYASSVNDYRYLYRSYRSDSRLQALHARFPFVHIWDDHEFSDDCWQDRENYIPGEDSTTQGPRRRSANQAWYEYIPADIDMLDVKNPSFQNLKIYRSLAFGNLASLVMTDERLYRADHIIPESAVPGGASEIGSRYFVPTASLSQVEGLKMASATAGGLDPLSNVSILGNAQRQWWKDQMSASTATWKLWGNEVSLLRMGFDGTRAVAALLAQGLVAGVQSGLGIDLTAQMATLTGALYQDLAAANKSGAQPVVTYTNTIAALGAVPTYGGALAAAFPGQLQPDLDASLPPSLFLGKFVINADQWDGYNAERKDLMAHLKKNAIGNVVALTGDLHSIFAGNVCDDYDAASPTPVMVDLVTAGISSNSLFSYFKSVVDSSQAFAKAKPLIYTTNNDGSINNKFNTTLSSFNGGWMKFVETDAQGYAVVTLTPARLTCEFHKMKPTVAGVAPALPASSVIATVTVNAGSPAISVQQ</sequence>
<dbReference type="Pfam" id="PF16655">
    <property type="entry name" value="PhoD_N"/>
    <property type="match status" value="1"/>
</dbReference>
<dbReference type="PANTHER" id="PTHR43606">
    <property type="entry name" value="PHOSPHATASE, PUTATIVE (AFU_ORTHOLOGUE AFUA_6G08710)-RELATED"/>
    <property type="match status" value="1"/>
</dbReference>
<dbReference type="Pfam" id="PF09423">
    <property type="entry name" value="PhoD"/>
    <property type="match status" value="1"/>
</dbReference>
<evidence type="ECO:0000313" key="5">
    <source>
        <dbReference type="Proteomes" id="UP000645257"/>
    </source>
</evidence>
<gene>
    <name evidence="4" type="ORF">GCM10011289_10440</name>
</gene>
<reference evidence="4" key="1">
    <citation type="journal article" date="2014" name="Int. J. Syst. Evol. Microbiol.">
        <title>Complete genome sequence of Corynebacterium casei LMG S-19264T (=DSM 44701T), isolated from a smear-ripened cheese.</title>
        <authorList>
            <consortium name="US DOE Joint Genome Institute (JGI-PGF)"/>
            <person name="Walter F."/>
            <person name="Albersmeier A."/>
            <person name="Kalinowski J."/>
            <person name="Ruckert C."/>
        </authorList>
    </citation>
    <scope>NUCLEOTIDE SEQUENCE</scope>
    <source>
        <strain evidence="4">KCTC 32182</strain>
    </source>
</reference>
<feature type="chain" id="PRO_5036712014" description="Alkaline phosphatase D" evidence="1">
    <location>
        <begin position="18"/>
        <end position="686"/>
    </location>
</feature>
<dbReference type="InterPro" id="IPR052900">
    <property type="entry name" value="Phospholipid_Metab_Enz"/>
</dbReference>
<accession>A0A918P0G9</accession>
<dbReference type="InterPro" id="IPR029052">
    <property type="entry name" value="Metallo-depent_PP-like"/>
</dbReference>
<name>A0A918P0G9_9NEIS</name>
<dbReference type="PROSITE" id="PS51257">
    <property type="entry name" value="PROKAR_LIPOPROTEIN"/>
    <property type="match status" value="1"/>
</dbReference>
<evidence type="ECO:0000256" key="1">
    <source>
        <dbReference type="SAM" id="SignalP"/>
    </source>
</evidence>
<evidence type="ECO:0000259" key="3">
    <source>
        <dbReference type="Pfam" id="PF16655"/>
    </source>
</evidence>
<dbReference type="CDD" id="cd07389">
    <property type="entry name" value="MPP_PhoD"/>
    <property type="match status" value="1"/>
</dbReference>
<reference evidence="4" key="2">
    <citation type="submission" date="2020-09" db="EMBL/GenBank/DDBJ databases">
        <authorList>
            <person name="Sun Q."/>
            <person name="Kim S."/>
        </authorList>
    </citation>
    <scope>NUCLEOTIDE SEQUENCE</scope>
    <source>
        <strain evidence="4">KCTC 32182</strain>
    </source>
</reference>
<dbReference type="AlphaFoldDB" id="A0A918P0G9"/>
<dbReference type="EMBL" id="BMYX01000004">
    <property type="protein sequence ID" value="GGY09542.1"/>
    <property type="molecule type" value="Genomic_DNA"/>
</dbReference>
<comment type="caution">
    <text evidence="4">The sequence shown here is derived from an EMBL/GenBank/DDBJ whole genome shotgun (WGS) entry which is preliminary data.</text>
</comment>
<dbReference type="Proteomes" id="UP000645257">
    <property type="component" value="Unassembled WGS sequence"/>
</dbReference>
<dbReference type="InterPro" id="IPR032093">
    <property type="entry name" value="PhoD_N"/>
</dbReference>
<dbReference type="PANTHER" id="PTHR43606:SF2">
    <property type="entry name" value="ALKALINE PHOSPHATASE FAMILY PROTEIN (AFU_ORTHOLOGUE AFUA_5G03860)"/>
    <property type="match status" value="1"/>
</dbReference>
<keyword evidence="1" id="KW-0732">Signal</keyword>
<protein>
    <recommendedName>
        <fullName evidence="6">Alkaline phosphatase D</fullName>
    </recommendedName>
</protein>
<dbReference type="Gene3D" id="3.60.21.70">
    <property type="entry name" value="PhoD-like phosphatase"/>
    <property type="match status" value="1"/>
</dbReference>
<dbReference type="RefSeq" id="WP_189531966.1">
    <property type="nucleotide sequence ID" value="NZ_BMYX01000004.1"/>
</dbReference>
<evidence type="ECO:0008006" key="6">
    <source>
        <dbReference type="Google" id="ProtNLM"/>
    </source>
</evidence>
<feature type="signal peptide" evidence="1">
    <location>
        <begin position="1"/>
        <end position="17"/>
    </location>
</feature>
<dbReference type="InterPro" id="IPR018946">
    <property type="entry name" value="PhoD-like_MPP"/>
</dbReference>
<keyword evidence="5" id="KW-1185">Reference proteome</keyword>
<dbReference type="SUPFAM" id="SSF56300">
    <property type="entry name" value="Metallo-dependent phosphatases"/>
    <property type="match status" value="1"/>
</dbReference>
<evidence type="ECO:0000259" key="2">
    <source>
        <dbReference type="Pfam" id="PF09423"/>
    </source>
</evidence>
<evidence type="ECO:0000313" key="4">
    <source>
        <dbReference type="EMBL" id="GGY09542.1"/>
    </source>
</evidence>
<organism evidence="4 5">
    <name type="scientific">Paludibacterium paludis</name>
    <dbReference type="NCBI Taxonomy" id="1225769"/>
    <lineage>
        <taxon>Bacteria</taxon>
        <taxon>Pseudomonadati</taxon>
        <taxon>Pseudomonadota</taxon>
        <taxon>Betaproteobacteria</taxon>
        <taxon>Neisseriales</taxon>
        <taxon>Chromobacteriaceae</taxon>
        <taxon>Paludibacterium</taxon>
    </lineage>
</organism>
<dbReference type="InterPro" id="IPR038607">
    <property type="entry name" value="PhoD-like_sf"/>
</dbReference>
<dbReference type="Gene3D" id="2.60.40.380">
    <property type="entry name" value="Purple acid phosphatase-like, N-terminal"/>
    <property type="match status" value="1"/>
</dbReference>